<dbReference type="EMBL" id="JANQDX010000007">
    <property type="protein sequence ID" value="KAL0921837.1"/>
    <property type="molecule type" value="Genomic_DNA"/>
</dbReference>
<keyword evidence="1" id="KW-0472">Membrane</keyword>
<organism evidence="2 3">
    <name type="scientific">Dendrobium thyrsiflorum</name>
    <name type="common">Pinecone-like raceme dendrobium</name>
    <name type="synonym">Orchid</name>
    <dbReference type="NCBI Taxonomy" id="117978"/>
    <lineage>
        <taxon>Eukaryota</taxon>
        <taxon>Viridiplantae</taxon>
        <taxon>Streptophyta</taxon>
        <taxon>Embryophyta</taxon>
        <taxon>Tracheophyta</taxon>
        <taxon>Spermatophyta</taxon>
        <taxon>Magnoliopsida</taxon>
        <taxon>Liliopsida</taxon>
        <taxon>Asparagales</taxon>
        <taxon>Orchidaceae</taxon>
        <taxon>Epidendroideae</taxon>
        <taxon>Malaxideae</taxon>
        <taxon>Dendrobiinae</taxon>
        <taxon>Dendrobium</taxon>
    </lineage>
</organism>
<feature type="transmembrane region" description="Helical" evidence="1">
    <location>
        <begin position="241"/>
        <end position="261"/>
    </location>
</feature>
<evidence type="ECO:0008006" key="4">
    <source>
        <dbReference type="Google" id="ProtNLM"/>
    </source>
</evidence>
<sequence length="288" mass="32573">MRFSIRNLERVKVSTPSDVTVGGSSEVRLRMEGRDISSEFGRDDGWRKLENEGKFRNGSSRSREEFRNARINEAERVKVPYQASSMVTDELRFASLIILSCASSYLPLCNVRLFISPLRNSSASSSLPLPLWFFTPLHLCLLVFDYSTCYVSLHICLAFKKASIRFEPFILFKAGIQFLEEMSYSQRADTGAPICLAAVLEYLTAEVLDLAGNAARDYRKSRIIPRHVLLAVRNDEDLGKLLACVTIAHGGGIVWSLYGLYSNKMRKNSKFPLRKATNEARTLKFHLV</sequence>
<proteinExistence type="predicted"/>
<dbReference type="SMART" id="SM00414">
    <property type="entry name" value="H2A"/>
    <property type="match status" value="1"/>
</dbReference>
<gene>
    <name evidence="2" type="ORF">M5K25_008949</name>
</gene>
<keyword evidence="1" id="KW-1133">Transmembrane helix</keyword>
<feature type="transmembrane region" description="Helical" evidence="1">
    <location>
        <begin position="135"/>
        <end position="159"/>
    </location>
</feature>
<dbReference type="InterPro" id="IPR009072">
    <property type="entry name" value="Histone-fold"/>
</dbReference>
<dbReference type="CDD" id="cd00074">
    <property type="entry name" value="HFD_H2A"/>
    <property type="match status" value="1"/>
</dbReference>
<protein>
    <recommendedName>
        <fullName evidence="4">Histone H2A</fullName>
    </recommendedName>
</protein>
<evidence type="ECO:0000313" key="2">
    <source>
        <dbReference type="EMBL" id="KAL0921837.1"/>
    </source>
</evidence>
<comment type="caution">
    <text evidence="2">The sequence shown here is derived from an EMBL/GenBank/DDBJ whole genome shotgun (WGS) entry which is preliminary data.</text>
</comment>
<feature type="transmembrane region" description="Helical" evidence="1">
    <location>
        <begin position="93"/>
        <end position="115"/>
    </location>
</feature>
<dbReference type="SUPFAM" id="SSF47113">
    <property type="entry name" value="Histone-fold"/>
    <property type="match status" value="1"/>
</dbReference>
<evidence type="ECO:0000256" key="1">
    <source>
        <dbReference type="SAM" id="Phobius"/>
    </source>
</evidence>
<dbReference type="Proteomes" id="UP001552299">
    <property type="component" value="Unassembled WGS sequence"/>
</dbReference>
<name>A0ABD0VGX2_DENTH</name>
<dbReference type="PANTHER" id="PTHR23430">
    <property type="entry name" value="HISTONE H2A"/>
    <property type="match status" value="1"/>
</dbReference>
<reference evidence="2 3" key="1">
    <citation type="journal article" date="2024" name="Plant Biotechnol. J.">
        <title>Dendrobium thyrsiflorum genome and its molecular insights into genes involved in important horticultural traits.</title>
        <authorList>
            <person name="Chen B."/>
            <person name="Wang J.Y."/>
            <person name="Zheng P.J."/>
            <person name="Li K.L."/>
            <person name="Liang Y.M."/>
            <person name="Chen X.F."/>
            <person name="Zhang C."/>
            <person name="Zhao X."/>
            <person name="He X."/>
            <person name="Zhang G.Q."/>
            <person name="Liu Z.J."/>
            <person name="Xu Q."/>
        </authorList>
    </citation>
    <scope>NUCLEOTIDE SEQUENCE [LARGE SCALE GENOMIC DNA]</scope>
    <source>
        <strain evidence="2">GZMU011</strain>
    </source>
</reference>
<dbReference type="AlphaFoldDB" id="A0ABD0VGX2"/>
<evidence type="ECO:0000313" key="3">
    <source>
        <dbReference type="Proteomes" id="UP001552299"/>
    </source>
</evidence>
<keyword evidence="3" id="KW-1185">Reference proteome</keyword>
<accession>A0ABD0VGX2</accession>
<dbReference type="Gene3D" id="1.10.20.10">
    <property type="entry name" value="Histone, subunit A"/>
    <property type="match status" value="1"/>
</dbReference>
<dbReference type="InterPro" id="IPR002119">
    <property type="entry name" value="Histone_H2A"/>
</dbReference>
<keyword evidence="1" id="KW-0812">Transmembrane</keyword>